<keyword evidence="3" id="KW-1185">Reference proteome</keyword>
<dbReference type="OrthoDB" id="3211402at2759"/>
<proteinExistence type="predicted"/>
<reference evidence="3" key="2">
    <citation type="submission" date="2015-01" db="EMBL/GenBank/DDBJ databases">
        <title>Evolutionary Origins and Diversification of the Mycorrhizal Mutualists.</title>
        <authorList>
            <consortium name="DOE Joint Genome Institute"/>
            <consortium name="Mycorrhizal Genomics Consortium"/>
            <person name="Kohler A."/>
            <person name="Kuo A."/>
            <person name="Nagy L.G."/>
            <person name="Floudas D."/>
            <person name="Copeland A."/>
            <person name="Barry K.W."/>
            <person name="Cichocki N."/>
            <person name="Veneault-Fourrey C."/>
            <person name="LaButti K."/>
            <person name="Lindquist E.A."/>
            <person name="Lipzen A."/>
            <person name="Lundell T."/>
            <person name="Morin E."/>
            <person name="Murat C."/>
            <person name="Riley R."/>
            <person name="Ohm R."/>
            <person name="Sun H."/>
            <person name="Tunlid A."/>
            <person name="Henrissat B."/>
            <person name="Grigoriev I.V."/>
            <person name="Hibbett D.S."/>
            <person name="Martin F."/>
        </authorList>
    </citation>
    <scope>NUCLEOTIDE SEQUENCE [LARGE SCALE GENOMIC DNA]</scope>
    <source>
        <strain evidence="3">MUT 4182</strain>
    </source>
</reference>
<evidence type="ECO:0000256" key="1">
    <source>
        <dbReference type="SAM" id="MobiDB-lite"/>
    </source>
</evidence>
<protein>
    <submittedName>
        <fullName evidence="2">Uncharacterized protein</fullName>
    </submittedName>
</protein>
<feature type="region of interest" description="Disordered" evidence="1">
    <location>
        <begin position="165"/>
        <end position="190"/>
    </location>
</feature>
<evidence type="ECO:0000313" key="3">
    <source>
        <dbReference type="Proteomes" id="UP000054248"/>
    </source>
</evidence>
<gene>
    <name evidence="2" type="ORF">M407DRAFT_23362</name>
</gene>
<evidence type="ECO:0000313" key="2">
    <source>
        <dbReference type="EMBL" id="KIO27436.1"/>
    </source>
</evidence>
<dbReference type="Proteomes" id="UP000054248">
    <property type="component" value="Unassembled WGS sequence"/>
</dbReference>
<organism evidence="2 3">
    <name type="scientific">Tulasnella calospora MUT 4182</name>
    <dbReference type="NCBI Taxonomy" id="1051891"/>
    <lineage>
        <taxon>Eukaryota</taxon>
        <taxon>Fungi</taxon>
        <taxon>Dikarya</taxon>
        <taxon>Basidiomycota</taxon>
        <taxon>Agaricomycotina</taxon>
        <taxon>Agaricomycetes</taxon>
        <taxon>Cantharellales</taxon>
        <taxon>Tulasnellaceae</taxon>
        <taxon>Tulasnella</taxon>
    </lineage>
</organism>
<sequence length="190" mass="20806">MQMRADQGSVICEKAQNRFAPPDAQIDSAPRANVTTFVTALFDFYIVWDLITRVGCPDNRVVLLGKEKDKNTSGDTKVKVQQRIASELFPDEFEDPTSSTGEKKKRQKALGTRVKGKWEQQQVRKMMVTGNGVNLNVDDANLGEIVLAGAGGLFVGAEGPDEATSCDDLITSRHHNGQQSHHVTPPCPRA</sequence>
<dbReference type="HOGENOM" id="CLU_1428976_0_0_1"/>
<name>A0A0C3QJT4_9AGAM</name>
<dbReference type="EMBL" id="KN823009">
    <property type="protein sequence ID" value="KIO27436.1"/>
    <property type="molecule type" value="Genomic_DNA"/>
</dbReference>
<accession>A0A0C3QJT4</accession>
<feature type="region of interest" description="Disordered" evidence="1">
    <location>
        <begin position="89"/>
        <end position="111"/>
    </location>
</feature>
<reference evidence="2 3" key="1">
    <citation type="submission" date="2014-04" db="EMBL/GenBank/DDBJ databases">
        <authorList>
            <consortium name="DOE Joint Genome Institute"/>
            <person name="Kuo A."/>
            <person name="Girlanda M."/>
            <person name="Perotto S."/>
            <person name="Kohler A."/>
            <person name="Nagy L.G."/>
            <person name="Floudas D."/>
            <person name="Copeland A."/>
            <person name="Barry K.W."/>
            <person name="Cichocki N."/>
            <person name="Veneault-Fourrey C."/>
            <person name="LaButti K."/>
            <person name="Lindquist E.A."/>
            <person name="Lipzen A."/>
            <person name="Lundell T."/>
            <person name="Morin E."/>
            <person name="Murat C."/>
            <person name="Sun H."/>
            <person name="Tunlid A."/>
            <person name="Henrissat B."/>
            <person name="Grigoriev I.V."/>
            <person name="Hibbett D.S."/>
            <person name="Martin F."/>
            <person name="Nordberg H.P."/>
            <person name="Cantor M.N."/>
            <person name="Hua S.X."/>
        </authorList>
    </citation>
    <scope>NUCLEOTIDE SEQUENCE [LARGE SCALE GENOMIC DNA]</scope>
    <source>
        <strain evidence="2 3">MUT 4182</strain>
    </source>
</reference>
<dbReference type="AlphaFoldDB" id="A0A0C3QJT4"/>